<evidence type="ECO:0000259" key="10">
    <source>
        <dbReference type="PROSITE" id="PS50016"/>
    </source>
</evidence>
<feature type="region of interest" description="Disordered" evidence="9">
    <location>
        <begin position="344"/>
        <end position="427"/>
    </location>
</feature>
<dbReference type="Proteomes" id="UP000887566">
    <property type="component" value="Unplaced"/>
</dbReference>
<feature type="compositionally biased region" description="Basic residues" evidence="9">
    <location>
        <begin position="537"/>
        <end position="547"/>
    </location>
</feature>
<feature type="compositionally biased region" description="Basic and acidic residues" evidence="9">
    <location>
        <begin position="548"/>
        <end position="558"/>
    </location>
</feature>
<feature type="compositionally biased region" description="Pro residues" evidence="9">
    <location>
        <begin position="792"/>
        <end position="807"/>
    </location>
</feature>
<accession>A0A914WC29</accession>
<evidence type="ECO:0000256" key="9">
    <source>
        <dbReference type="SAM" id="MobiDB-lite"/>
    </source>
</evidence>
<dbReference type="Gene3D" id="1.10.20.10">
    <property type="entry name" value="Histone, subunit A"/>
    <property type="match status" value="1"/>
</dbReference>
<keyword evidence="2" id="KW-0479">Metal-binding</keyword>
<evidence type="ECO:0000256" key="2">
    <source>
        <dbReference type="ARBA" id="ARBA00022723"/>
    </source>
</evidence>
<dbReference type="GO" id="GO:0045944">
    <property type="term" value="P:positive regulation of transcription by RNA polymerase II"/>
    <property type="evidence" value="ECO:0007669"/>
    <property type="project" value="TreeGrafter"/>
</dbReference>
<feature type="region of interest" description="Disordered" evidence="9">
    <location>
        <begin position="931"/>
        <end position="965"/>
    </location>
</feature>
<dbReference type="WBParaSite" id="PSAMB.scaffold3507size18004.g21670.t1">
    <property type="protein sequence ID" value="PSAMB.scaffold3507size18004.g21670.t1"/>
    <property type="gene ID" value="PSAMB.scaffold3507size18004.g21670"/>
</dbReference>
<dbReference type="Pfam" id="PF07524">
    <property type="entry name" value="Bromo_TP"/>
    <property type="match status" value="1"/>
</dbReference>
<keyword evidence="3 8" id="KW-0863">Zinc-finger</keyword>
<dbReference type="GO" id="GO:0046982">
    <property type="term" value="F:protein heterodimerization activity"/>
    <property type="evidence" value="ECO:0007669"/>
    <property type="project" value="InterPro"/>
</dbReference>
<dbReference type="SUPFAM" id="SSF57903">
    <property type="entry name" value="FYVE/PHD zinc finger"/>
    <property type="match status" value="1"/>
</dbReference>
<dbReference type="InterPro" id="IPR009072">
    <property type="entry name" value="Histone-fold"/>
</dbReference>
<feature type="compositionally biased region" description="Basic and acidic residues" evidence="9">
    <location>
        <begin position="239"/>
        <end position="258"/>
    </location>
</feature>
<feature type="compositionally biased region" description="Pro residues" evidence="9">
    <location>
        <begin position="741"/>
        <end position="756"/>
    </location>
</feature>
<feature type="compositionally biased region" description="Pro residues" evidence="9">
    <location>
        <begin position="349"/>
        <end position="378"/>
    </location>
</feature>
<dbReference type="SMART" id="SM00576">
    <property type="entry name" value="BTP"/>
    <property type="match status" value="1"/>
</dbReference>
<evidence type="ECO:0000256" key="1">
    <source>
        <dbReference type="ARBA" id="ARBA00004123"/>
    </source>
</evidence>
<dbReference type="GO" id="GO:0002039">
    <property type="term" value="F:p53 binding"/>
    <property type="evidence" value="ECO:0007669"/>
    <property type="project" value="TreeGrafter"/>
</dbReference>
<dbReference type="SMART" id="SM00249">
    <property type="entry name" value="PHD"/>
    <property type="match status" value="1"/>
</dbReference>
<evidence type="ECO:0000256" key="5">
    <source>
        <dbReference type="ARBA" id="ARBA00023015"/>
    </source>
</evidence>
<sequence length="965" mass="104279">MSGDSFATGVVRICAAKICQNMGFSTAQNSSLDVLADVTRLYIERLCKDLHEQSEQSGRTVPILDDLGQAFSKQQISVTELGEYMRQVAPDTLPVKIPLFPVKGHKQKPLFGPVSDRELAMRQDYIPSYFPPQHPEWLPDSKTKSSEQKESRTESESKKKEQPENGDGTPAKLSTTARRSTMSEVRRKTKPTANDELPDFGELTALQLGLVKEKPPPSKAPKQPPVSVAPSPSVTAADGGKESRLDRTPLPKIREMAVKRSPSPKTPERVMEVSSGNEPKIVIKLGMIPQPTAKPQKEVHVKESKKEKKQLDRSIDLEPGEIASSLDSSIDECITAVIGENIRLTSPTPSAPFTPTPPAPTFEPKPPAVLKPEPPPSIEEPASTNLAELQIKLKKNREQGKTIEGIRKKLEKKRAAEEEKSAQAKVISDIVSKNFAPIVSKKTHSKTKQLPSTSQLPSLPPLSLRVPSSKPSDTPSSKTSEQQPLSTKKADIPKPAVTVKLFAPDPLPASAKLAKSPLKLHKEDSSKQKLSVSPLKIHVHKPHKEKKREKESHGKDAPFPKLTLSIDKKKVPHISSSSSSEKPSQPIAPSVSASPAPAAVAAAPAVSEKVPPISFPKMRLPSHQPLAAVDQPSKQPSERIQDEMKKKKKQKRDKEKHHHHHHRKDKERHQDKERHKEEKKEKQHDTIPSQPPESTPAHQAPQKSLKRKGDDDMPDLAAAAKMPKLKLKIKLAPSGGGEPKQPSPPAPAAPPAPPPAATKTTICQPLKLKIAPLRIQRDNLSPATADTSTISGPPPPSAQASPPPKTPSPSRCGSAMDDYDFAPPPRGSIAPSDDIIKPATRPPTASPRISPVRSTPASSPAASSSAVSGGGDDQVWICPVCSVAYVDGACDMIGCDACNNWFHWNCVGLLVAPPDDQPWYCNSCARNTKLSGKKTPSAVGGRGRRKSSTPGKRGGGASRGGKKKP</sequence>
<protein>
    <submittedName>
        <fullName evidence="12">PHD-type domain-containing protein</fullName>
    </submittedName>
</protein>
<proteinExistence type="predicted"/>
<dbReference type="CDD" id="cd15522">
    <property type="entry name" value="PHD_TAF3"/>
    <property type="match status" value="1"/>
</dbReference>
<feature type="compositionally biased region" description="Polar residues" evidence="9">
    <location>
        <begin position="778"/>
        <end position="790"/>
    </location>
</feature>
<evidence type="ECO:0000256" key="7">
    <source>
        <dbReference type="ARBA" id="ARBA00023242"/>
    </source>
</evidence>
<organism evidence="11 12">
    <name type="scientific">Plectus sambesii</name>
    <dbReference type="NCBI Taxonomy" id="2011161"/>
    <lineage>
        <taxon>Eukaryota</taxon>
        <taxon>Metazoa</taxon>
        <taxon>Ecdysozoa</taxon>
        <taxon>Nematoda</taxon>
        <taxon>Chromadorea</taxon>
        <taxon>Plectida</taxon>
        <taxon>Plectina</taxon>
        <taxon>Plectoidea</taxon>
        <taxon>Plectidae</taxon>
        <taxon>Plectus</taxon>
    </lineage>
</organism>
<feature type="region of interest" description="Disordered" evidence="9">
    <location>
        <begin position="129"/>
        <end position="316"/>
    </location>
</feature>
<feature type="compositionally biased region" description="Low complexity" evidence="9">
    <location>
        <begin position="450"/>
        <end position="480"/>
    </location>
</feature>
<feature type="compositionally biased region" description="Low complexity" evidence="9">
    <location>
        <begin position="225"/>
        <end position="237"/>
    </location>
</feature>
<feature type="compositionally biased region" description="Basic and acidic residues" evidence="9">
    <location>
        <begin position="137"/>
        <end position="163"/>
    </location>
</feature>
<dbReference type="Gene3D" id="3.30.40.10">
    <property type="entry name" value="Zinc/RING finger domain, C3HC4 (zinc finger)"/>
    <property type="match status" value="1"/>
</dbReference>
<feature type="compositionally biased region" description="Basic and acidic residues" evidence="9">
    <location>
        <begin position="396"/>
        <end position="422"/>
    </location>
</feature>
<keyword evidence="6" id="KW-0804">Transcription</keyword>
<feature type="compositionally biased region" description="Basic and acidic residues" evidence="9">
    <location>
        <begin position="667"/>
        <end position="685"/>
    </location>
</feature>
<evidence type="ECO:0000256" key="6">
    <source>
        <dbReference type="ARBA" id="ARBA00023163"/>
    </source>
</evidence>
<feature type="compositionally biased region" description="Low complexity" evidence="9">
    <location>
        <begin position="850"/>
        <end position="867"/>
    </location>
</feature>
<keyword evidence="7" id="KW-0539">Nucleus</keyword>
<feature type="region of interest" description="Disordered" evidence="9">
    <location>
        <begin position="513"/>
        <end position="870"/>
    </location>
</feature>
<feature type="compositionally biased region" description="Polar residues" evidence="9">
    <location>
        <begin position="172"/>
        <end position="183"/>
    </location>
</feature>
<feature type="compositionally biased region" description="Basic and acidic residues" evidence="9">
    <location>
        <begin position="295"/>
        <end position="316"/>
    </location>
</feature>
<dbReference type="InterPro" id="IPR019787">
    <property type="entry name" value="Znf_PHD-finger"/>
</dbReference>
<feature type="compositionally biased region" description="Basic and acidic residues" evidence="9">
    <location>
        <begin position="636"/>
        <end position="645"/>
    </location>
</feature>
<evidence type="ECO:0000256" key="4">
    <source>
        <dbReference type="ARBA" id="ARBA00022833"/>
    </source>
</evidence>
<reference evidence="12" key="1">
    <citation type="submission" date="2022-11" db="UniProtKB">
        <authorList>
            <consortium name="WormBaseParasite"/>
        </authorList>
    </citation>
    <scope>IDENTIFICATION</scope>
</reference>
<name>A0A914WC29_9BILA</name>
<dbReference type="PROSITE" id="PS01359">
    <property type="entry name" value="ZF_PHD_1"/>
    <property type="match status" value="1"/>
</dbReference>
<dbReference type="Pfam" id="PF00628">
    <property type="entry name" value="PHD"/>
    <property type="match status" value="1"/>
</dbReference>
<dbReference type="GO" id="GO:0005669">
    <property type="term" value="C:transcription factor TFIID complex"/>
    <property type="evidence" value="ECO:0007669"/>
    <property type="project" value="TreeGrafter"/>
</dbReference>
<dbReference type="InterPro" id="IPR006565">
    <property type="entry name" value="BTP"/>
</dbReference>
<dbReference type="PANTHER" id="PTHR46452">
    <property type="entry name" value="TRANSCRIPTION INITIATION FACTOR TFIID SUBUNIT 3"/>
    <property type="match status" value="1"/>
</dbReference>
<dbReference type="InterPro" id="IPR019786">
    <property type="entry name" value="Zinc_finger_PHD-type_CS"/>
</dbReference>
<feature type="compositionally biased region" description="Low complexity" evidence="9">
    <location>
        <begin position="588"/>
        <end position="607"/>
    </location>
</feature>
<dbReference type="InterPro" id="IPR013083">
    <property type="entry name" value="Znf_RING/FYVE/PHD"/>
</dbReference>
<dbReference type="PANTHER" id="PTHR46452:SF1">
    <property type="entry name" value="TRANSCRIPTION INITIATION FACTOR TFIID SUBUNIT 3"/>
    <property type="match status" value="1"/>
</dbReference>
<evidence type="ECO:0000313" key="12">
    <source>
        <dbReference type="WBParaSite" id="PSAMB.scaffold3507size18004.g21670.t1"/>
    </source>
</evidence>
<keyword evidence="5" id="KW-0805">Transcription regulation</keyword>
<evidence type="ECO:0000256" key="3">
    <source>
        <dbReference type="ARBA" id="ARBA00022771"/>
    </source>
</evidence>
<keyword evidence="4" id="KW-0862">Zinc</keyword>
<dbReference type="InterPro" id="IPR001965">
    <property type="entry name" value="Znf_PHD"/>
</dbReference>
<dbReference type="GO" id="GO:0008270">
    <property type="term" value="F:zinc ion binding"/>
    <property type="evidence" value="ECO:0007669"/>
    <property type="project" value="UniProtKB-KW"/>
</dbReference>
<feature type="compositionally biased region" description="Basic residues" evidence="9">
    <location>
        <begin position="646"/>
        <end position="666"/>
    </location>
</feature>
<feature type="region of interest" description="Disordered" evidence="9">
    <location>
        <begin position="442"/>
        <end position="497"/>
    </location>
</feature>
<dbReference type="PROSITE" id="PS50016">
    <property type="entry name" value="ZF_PHD_2"/>
    <property type="match status" value="1"/>
</dbReference>
<evidence type="ECO:0000313" key="11">
    <source>
        <dbReference type="Proteomes" id="UP000887566"/>
    </source>
</evidence>
<dbReference type="AlphaFoldDB" id="A0A914WC29"/>
<evidence type="ECO:0000256" key="8">
    <source>
        <dbReference type="PROSITE-ProRule" id="PRU00146"/>
    </source>
</evidence>
<keyword evidence="11" id="KW-1185">Reference proteome</keyword>
<dbReference type="InterPro" id="IPR011011">
    <property type="entry name" value="Znf_FYVE_PHD"/>
</dbReference>
<comment type="subcellular location">
    <subcellularLocation>
        <location evidence="1">Nucleus</location>
    </subcellularLocation>
</comment>
<feature type="domain" description="PHD-type" evidence="10">
    <location>
        <begin position="875"/>
        <end position="927"/>
    </location>
</feature>